<organism evidence="2">
    <name type="scientific">marine metagenome</name>
    <dbReference type="NCBI Taxonomy" id="408172"/>
    <lineage>
        <taxon>unclassified sequences</taxon>
        <taxon>metagenomes</taxon>
        <taxon>ecological metagenomes</taxon>
    </lineage>
</organism>
<dbReference type="AlphaFoldDB" id="A0A382IP60"/>
<proteinExistence type="predicted"/>
<dbReference type="PROSITE" id="PS51841">
    <property type="entry name" value="LTD"/>
    <property type="match status" value="1"/>
</dbReference>
<evidence type="ECO:0000259" key="1">
    <source>
        <dbReference type="PROSITE" id="PS51841"/>
    </source>
</evidence>
<dbReference type="InterPro" id="IPR001322">
    <property type="entry name" value="Lamin_tail_dom"/>
</dbReference>
<name>A0A382IP60_9ZZZZ</name>
<dbReference type="SUPFAM" id="SSF74853">
    <property type="entry name" value="Lamin A/C globular tail domain"/>
    <property type="match status" value="2"/>
</dbReference>
<reference evidence="2" key="1">
    <citation type="submission" date="2018-05" db="EMBL/GenBank/DDBJ databases">
        <authorList>
            <person name="Lanie J.A."/>
            <person name="Ng W.-L."/>
            <person name="Kazmierczak K.M."/>
            <person name="Andrzejewski T.M."/>
            <person name="Davidsen T.M."/>
            <person name="Wayne K.J."/>
            <person name="Tettelin H."/>
            <person name="Glass J.I."/>
            <person name="Rusch D."/>
            <person name="Podicherti R."/>
            <person name="Tsui H.-C.T."/>
            <person name="Winkler M.E."/>
        </authorList>
    </citation>
    <scope>NUCLEOTIDE SEQUENCE</scope>
</reference>
<evidence type="ECO:0000313" key="2">
    <source>
        <dbReference type="EMBL" id="SVC01386.1"/>
    </source>
</evidence>
<accession>A0A382IP60</accession>
<feature type="non-terminal residue" evidence="2">
    <location>
        <position position="1"/>
    </location>
</feature>
<dbReference type="EMBL" id="UINC01068623">
    <property type="protein sequence ID" value="SVC01386.1"/>
    <property type="molecule type" value="Genomic_DNA"/>
</dbReference>
<dbReference type="InterPro" id="IPR036415">
    <property type="entry name" value="Lamin_tail_dom_sf"/>
</dbReference>
<feature type="non-terminal residue" evidence="2">
    <location>
        <position position="356"/>
    </location>
</feature>
<dbReference type="Pfam" id="PF00932">
    <property type="entry name" value="LTD"/>
    <property type="match status" value="2"/>
</dbReference>
<feature type="domain" description="LTD" evidence="1">
    <location>
        <begin position="8"/>
        <end position="131"/>
    </location>
</feature>
<dbReference type="Gene3D" id="2.60.40.1260">
    <property type="entry name" value="Lamin Tail domain"/>
    <property type="match status" value="1"/>
</dbReference>
<sequence length="356" mass="37860">WIDEGALEFPAITTPALVINEFMASNDTTIADTSGEFADWVEIYNPSDEAVDLAGMTFSDGDDASAIPTGFPDITTIPAGGFIFVWFDKDPEEGPLHINAKLSDGGEAVILFDTDGTTVIDSIDFGEQFTDVSTGRFPDSSDTWDLTVTPTPGAANVYTAAVFGCNDPDAINYNPDANVNDDSCEYPTILCVLGEVYVSEAATSGDPEDYIEIFNAGDVECSLAGFQLDDSEDLDDLIFGNVILEPGAYWVGYEDATDSFSSGLSSNGDIIVLADTSGNMLTVILEASVEVDGVQLSQSFDATGTGCYTMPTPGAVNDTCVTLNISNAGTIPTQFTLHQNYPNPFNPVTTLRYDLP</sequence>
<protein>
    <recommendedName>
        <fullName evidence="1">LTD domain-containing protein</fullName>
    </recommendedName>
</protein>
<gene>
    <name evidence="2" type="ORF">METZ01_LOCUS254240</name>
</gene>